<organism evidence="2 3">
    <name type="scientific">Longibacter salinarum</name>
    <dbReference type="NCBI Taxonomy" id="1850348"/>
    <lineage>
        <taxon>Bacteria</taxon>
        <taxon>Pseudomonadati</taxon>
        <taxon>Rhodothermota</taxon>
        <taxon>Rhodothermia</taxon>
        <taxon>Rhodothermales</taxon>
        <taxon>Salisaetaceae</taxon>
        <taxon>Longibacter</taxon>
    </lineage>
</organism>
<evidence type="ECO:0000313" key="2">
    <source>
        <dbReference type="EMBL" id="PEN14828.1"/>
    </source>
</evidence>
<dbReference type="Proteomes" id="UP000220102">
    <property type="component" value="Unassembled WGS sequence"/>
</dbReference>
<evidence type="ECO:0000256" key="1">
    <source>
        <dbReference type="SAM" id="Phobius"/>
    </source>
</evidence>
<protein>
    <submittedName>
        <fullName evidence="2">Uncharacterized protein</fullName>
    </submittedName>
</protein>
<sequence>MTTAEAVRPWLLSVVLAPLIAYIVYGYAAGIYTVFDTASLLIHEAGHFFFRPFGWALFLLGGSLYQLILPGLFVWTFLRSEYPPGVQVSCVWLGQNAMNVATYIADARDRSLPLITGDVNSHDWWQLLGAAGLLPYDDLIAAGVVVIGMVAFTAALLAPRWMWT</sequence>
<feature type="transmembrane region" description="Helical" evidence="1">
    <location>
        <begin position="139"/>
        <end position="158"/>
    </location>
</feature>
<gene>
    <name evidence="2" type="ORF">CRI94_00590</name>
</gene>
<feature type="transmembrane region" description="Helical" evidence="1">
    <location>
        <begin position="12"/>
        <end position="35"/>
    </location>
</feature>
<keyword evidence="3" id="KW-1185">Reference proteome</keyword>
<feature type="transmembrane region" description="Helical" evidence="1">
    <location>
        <begin position="55"/>
        <end position="78"/>
    </location>
</feature>
<comment type="caution">
    <text evidence="2">The sequence shown here is derived from an EMBL/GenBank/DDBJ whole genome shotgun (WGS) entry which is preliminary data.</text>
</comment>
<keyword evidence="1" id="KW-0812">Transmembrane</keyword>
<keyword evidence="1" id="KW-1133">Transmembrane helix</keyword>
<name>A0A2A8D2F2_9BACT</name>
<dbReference type="AlphaFoldDB" id="A0A2A8D2F2"/>
<keyword evidence="1" id="KW-0472">Membrane</keyword>
<dbReference type="EMBL" id="PDEQ01000001">
    <property type="protein sequence ID" value="PEN14828.1"/>
    <property type="molecule type" value="Genomic_DNA"/>
</dbReference>
<accession>A0A2A8D2F2</accession>
<proteinExistence type="predicted"/>
<evidence type="ECO:0000313" key="3">
    <source>
        <dbReference type="Proteomes" id="UP000220102"/>
    </source>
</evidence>
<reference evidence="2 3" key="1">
    <citation type="submission" date="2017-10" db="EMBL/GenBank/DDBJ databases">
        <title>Draft genome of Longibacter Salinarum.</title>
        <authorList>
            <person name="Goh K.M."/>
            <person name="Shamsir M.S."/>
            <person name="Lim S.W."/>
        </authorList>
    </citation>
    <scope>NUCLEOTIDE SEQUENCE [LARGE SCALE GENOMIC DNA]</scope>
    <source>
        <strain evidence="2 3">KCTC 52045</strain>
    </source>
</reference>